<name>A0A8S5SUZ9_9CAUD</name>
<evidence type="ECO:0000313" key="1">
    <source>
        <dbReference type="EMBL" id="DAF54869.1"/>
    </source>
</evidence>
<sequence>MEEAYRYFSSHQVATPDVSTVFKIPTSAMALRLGNIL</sequence>
<accession>A0A8S5SUZ9</accession>
<organism evidence="1">
    <name type="scientific">Siphoviridae sp. ctqPo10</name>
    <dbReference type="NCBI Taxonomy" id="2827948"/>
    <lineage>
        <taxon>Viruses</taxon>
        <taxon>Duplodnaviria</taxon>
        <taxon>Heunggongvirae</taxon>
        <taxon>Uroviricota</taxon>
        <taxon>Caudoviricetes</taxon>
    </lineage>
</organism>
<reference evidence="1" key="1">
    <citation type="journal article" date="2021" name="Proc. Natl. Acad. Sci. U.S.A.">
        <title>A Catalog of Tens of Thousands of Viruses from Human Metagenomes Reveals Hidden Associations with Chronic Diseases.</title>
        <authorList>
            <person name="Tisza M.J."/>
            <person name="Buck C.B."/>
        </authorList>
    </citation>
    <scope>NUCLEOTIDE SEQUENCE</scope>
    <source>
        <strain evidence="1">CtqPo10</strain>
    </source>
</reference>
<proteinExistence type="predicted"/>
<protein>
    <submittedName>
        <fullName evidence="1">Uncharacterized protein</fullName>
    </submittedName>
</protein>
<dbReference type="EMBL" id="BK032682">
    <property type="protein sequence ID" value="DAF54869.1"/>
    <property type="molecule type" value="Genomic_DNA"/>
</dbReference>